<reference evidence="11" key="1">
    <citation type="journal article" date="2019" name="Int. J. Syst. Evol. Microbiol.">
        <title>The Global Catalogue of Microorganisms (GCM) 10K type strain sequencing project: providing services to taxonomists for standard genome sequencing and annotation.</title>
        <authorList>
            <consortium name="The Broad Institute Genomics Platform"/>
            <consortium name="The Broad Institute Genome Sequencing Center for Infectious Disease"/>
            <person name="Wu L."/>
            <person name="Ma J."/>
        </authorList>
    </citation>
    <scope>NUCLEOTIDE SEQUENCE [LARGE SCALE GENOMIC DNA]</scope>
    <source>
        <strain evidence="11">JCM 30742</strain>
    </source>
</reference>
<name>A0ABP7C7H2_9MICC</name>
<protein>
    <submittedName>
        <fullName evidence="10">ABC transporter permease</fullName>
    </submittedName>
</protein>
<evidence type="ECO:0000256" key="7">
    <source>
        <dbReference type="RuleBase" id="RU363032"/>
    </source>
</evidence>
<dbReference type="PANTHER" id="PTHR43386:SF1">
    <property type="entry name" value="D,D-DIPEPTIDE TRANSPORT SYSTEM PERMEASE PROTEIN DDPC-RELATED"/>
    <property type="match status" value="1"/>
</dbReference>
<feature type="transmembrane region" description="Helical" evidence="7">
    <location>
        <begin position="49"/>
        <end position="73"/>
    </location>
</feature>
<comment type="similarity">
    <text evidence="7">Belongs to the binding-protein-dependent transport system permease family.</text>
</comment>
<keyword evidence="4 7" id="KW-0812">Transmembrane</keyword>
<dbReference type="InterPro" id="IPR035906">
    <property type="entry name" value="MetI-like_sf"/>
</dbReference>
<dbReference type="EMBL" id="BAABEO010000011">
    <property type="protein sequence ID" value="GAA3680912.1"/>
    <property type="molecule type" value="Genomic_DNA"/>
</dbReference>
<dbReference type="PANTHER" id="PTHR43386">
    <property type="entry name" value="OLIGOPEPTIDE TRANSPORT SYSTEM PERMEASE PROTEIN APPC"/>
    <property type="match status" value="1"/>
</dbReference>
<dbReference type="Pfam" id="PF00528">
    <property type="entry name" value="BPD_transp_1"/>
    <property type="match status" value="1"/>
</dbReference>
<evidence type="ECO:0000256" key="6">
    <source>
        <dbReference type="ARBA" id="ARBA00023136"/>
    </source>
</evidence>
<keyword evidence="11" id="KW-1185">Reference proteome</keyword>
<dbReference type="SUPFAM" id="SSF161098">
    <property type="entry name" value="MetI-like"/>
    <property type="match status" value="1"/>
</dbReference>
<comment type="caution">
    <text evidence="10">The sequence shown here is derived from an EMBL/GenBank/DDBJ whole genome shotgun (WGS) entry which is preliminary data.</text>
</comment>
<keyword evidence="5 7" id="KW-1133">Transmembrane helix</keyword>
<comment type="subcellular location">
    <subcellularLocation>
        <location evidence="1 7">Cell membrane</location>
        <topology evidence="1 7">Multi-pass membrane protein</topology>
    </subcellularLocation>
</comment>
<dbReference type="InterPro" id="IPR000515">
    <property type="entry name" value="MetI-like"/>
</dbReference>
<dbReference type="Gene3D" id="1.10.3720.10">
    <property type="entry name" value="MetI-like"/>
    <property type="match status" value="1"/>
</dbReference>
<evidence type="ECO:0000313" key="10">
    <source>
        <dbReference type="EMBL" id="GAA3680912.1"/>
    </source>
</evidence>
<dbReference type="CDD" id="cd06261">
    <property type="entry name" value="TM_PBP2"/>
    <property type="match status" value="1"/>
</dbReference>
<keyword evidence="6 7" id="KW-0472">Membrane</keyword>
<feature type="domain" description="ABC transmembrane type-1" evidence="9">
    <location>
        <begin position="119"/>
        <end position="318"/>
    </location>
</feature>
<dbReference type="PROSITE" id="PS50928">
    <property type="entry name" value="ABC_TM1"/>
    <property type="match status" value="1"/>
</dbReference>
<evidence type="ECO:0000256" key="5">
    <source>
        <dbReference type="ARBA" id="ARBA00022989"/>
    </source>
</evidence>
<sequence>MSAATVDATIPADPAKAAGSGEDPLRRRPRRTGSGSAQRLFRAIVRDRLTLAGLAIVAAVVVAGLLAPVFAAWTGHGPTDQYREAGLNAVGVPVGPGSGFLLGADGSGRDVFIRTLYGTQVSLLVGVPATTLALLAGTTLGLIAGFFGGRTDAVVSQIIDITLSFPFLVTALCLVALNRGDDGQNIVNPILVVILVITLFSWTFFARIVRGQVIALRNRPFVEAAVSIGASRTRIIVRDILPNVIPVALVYWGVQLPLNIVGEATLSFLGVGVVPPTPSWGNMISDAQASALYQSQPWMLLGPGIALVLTVLGFNLLSSGLQNILDPNRKR</sequence>
<dbReference type="RefSeq" id="WP_345150282.1">
    <property type="nucleotide sequence ID" value="NZ_BAABEO010000011.1"/>
</dbReference>
<dbReference type="InterPro" id="IPR050366">
    <property type="entry name" value="BP-dependent_transpt_permease"/>
</dbReference>
<evidence type="ECO:0000256" key="2">
    <source>
        <dbReference type="ARBA" id="ARBA00022448"/>
    </source>
</evidence>
<evidence type="ECO:0000256" key="8">
    <source>
        <dbReference type="SAM" id="MobiDB-lite"/>
    </source>
</evidence>
<feature type="region of interest" description="Disordered" evidence="8">
    <location>
        <begin position="1"/>
        <end position="34"/>
    </location>
</feature>
<evidence type="ECO:0000313" key="11">
    <source>
        <dbReference type="Proteomes" id="UP001500752"/>
    </source>
</evidence>
<keyword evidence="3" id="KW-1003">Cell membrane</keyword>
<accession>A0ABP7C7H2</accession>
<proteinExistence type="inferred from homology"/>
<feature type="transmembrane region" description="Helical" evidence="7">
    <location>
        <begin position="121"/>
        <end position="146"/>
    </location>
</feature>
<evidence type="ECO:0000259" key="9">
    <source>
        <dbReference type="PROSITE" id="PS50928"/>
    </source>
</evidence>
<feature type="transmembrane region" description="Helical" evidence="7">
    <location>
        <begin position="158"/>
        <end position="177"/>
    </location>
</feature>
<feature type="transmembrane region" description="Helical" evidence="7">
    <location>
        <begin position="189"/>
        <end position="209"/>
    </location>
</feature>
<gene>
    <name evidence="10" type="ORF">GCM10023081_18810</name>
</gene>
<evidence type="ECO:0000256" key="3">
    <source>
        <dbReference type="ARBA" id="ARBA00022475"/>
    </source>
</evidence>
<evidence type="ECO:0000256" key="1">
    <source>
        <dbReference type="ARBA" id="ARBA00004651"/>
    </source>
</evidence>
<feature type="transmembrane region" description="Helical" evidence="7">
    <location>
        <begin position="240"/>
        <end position="258"/>
    </location>
</feature>
<organism evidence="10 11">
    <name type="scientific">Arthrobacter ginkgonis</name>
    <dbReference type="NCBI Taxonomy" id="1630594"/>
    <lineage>
        <taxon>Bacteria</taxon>
        <taxon>Bacillati</taxon>
        <taxon>Actinomycetota</taxon>
        <taxon>Actinomycetes</taxon>
        <taxon>Micrococcales</taxon>
        <taxon>Micrococcaceae</taxon>
        <taxon>Arthrobacter</taxon>
    </lineage>
</organism>
<feature type="transmembrane region" description="Helical" evidence="7">
    <location>
        <begin position="298"/>
        <end position="321"/>
    </location>
</feature>
<keyword evidence="2 7" id="KW-0813">Transport</keyword>
<evidence type="ECO:0000256" key="4">
    <source>
        <dbReference type="ARBA" id="ARBA00022692"/>
    </source>
</evidence>
<dbReference type="Proteomes" id="UP001500752">
    <property type="component" value="Unassembled WGS sequence"/>
</dbReference>